<evidence type="ECO:0000256" key="9">
    <source>
        <dbReference type="ARBA" id="ARBA00022723"/>
    </source>
</evidence>
<evidence type="ECO:0000256" key="19">
    <source>
        <dbReference type="RuleBase" id="RU003805"/>
    </source>
</evidence>
<dbReference type="Gene3D" id="1.10.630.10">
    <property type="entry name" value="Cytochrome P450"/>
    <property type="match status" value="1"/>
</dbReference>
<dbReference type="PRINTS" id="PR00385">
    <property type="entry name" value="P450"/>
</dbReference>
<gene>
    <name evidence="23" type="ORF">GMOD_00007543</name>
</gene>
<protein>
    <recommendedName>
        <fullName evidence="19">DNA-directed RNA polymerase</fullName>
        <ecNumber evidence="19">2.7.7.6</ecNumber>
    </recommendedName>
</protein>
<comment type="function">
    <text evidence="1 19">DNA-dependent RNA polymerase catalyzes the transcription of DNA into RNA using the four ribonucleoside triphosphates as substrates.</text>
</comment>
<keyword evidence="10" id="KW-0809">Transit peptide</keyword>
<organism evidence="23 24">
    <name type="scientific">Pyrenophora seminiperda CCB06</name>
    <dbReference type="NCBI Taxonomy" id="1302712"/>
    <lineage>
        <taxon>Eukaryota</taxon>
        <taxon>Fungi</taxon>
        <taxon>Dikarya</taxon>
        <taxon>Ascomycota</taxon>
        <taxon>Pezizomycotina</taxon>
        <taxon>Dothideomycetes</taxon>
        <taxon>Pleosporomycetidae</taxon>
        <taxon>Pleosporales</taxon>
        <taxon>Pleosporineae</taxon>
        <taxon>Pleosporaceae</taxon>
        <taxon>Pyrenophora</taxon>
    </lineage>
</organism>
<evidence type="ECO:0000256" key="2">
    <source>
        <dbReference type="ARBA" id="ARBA00004173"/>
    </source>
</evidence>
<keyword evidence="7 19" id="KW-0808">Transferase</keyword>
<keyword evidence="21" id="KW-0812">Transmembrane</keyword>
<dbReference type="EMBL" id="KE747833">
    <property type="protein sequence ID" value="RMZ72544.1"/>
    <property type="molecule type" value="Genomic_DNA"/>
</dbReference>
<dbReference type="InterPro" id="IPR029262">
    <property type="entry name" value="RPOL_N"/>
</dbReference>
<keyword evidence="24" id="KW-1185">Reference proteome</keyword>
<feature type="region of interest" description="Disordered" evidence="20">
    <location>
        <begin position="2622"/>
        <end position="2646"/>
    </location>
</feature>
<dbReference type="GO" id="GO:0003899">
    <property type="term" value="F:DNA-directed RNA polymerase activity"/>
    <property type="evidence" value="ECO:0007669"/>
    <property type="project" value="UniProtKB-EC"/>
</dbReference>
<dbReference type="OrthoDB" id="276422at2759"/>
<proteinExistence type="inferred from homology"/>
<dbReference type="GO" id="GO:0020037">
    <property type="term" value="F:heme binding"/>
    <property type="evidence" value="ECO:0007669"/>
    <property type="project" value="InterPro"/>
</dbReference>
<dbReference type="PRINTS" id="PR00463">
    <property type="entry name" value="EP450I"/>
</dbReference>
<keyword evidence="12 18" id="KW-0408">Iron</keyword>
<keyword evidence="9 18" id="KW-0479">Metal-binding</keyword>
<dbReference type="PANTHER" id="PTHR10102:SF0">
    <property type="entry name" value="DNA-DIRECTED RNA POLYMERASE, MITOCHONDRIAL"/>
    <property type="match status" value="1"/>
</dbReference>
<dbReference type="GO" id="GO:0016705">
    <property type="term" value="F:oxidoreductase activity, acting on paired donors, with incorporation or reduction of molecular oxygen"/>
    <property type="evidence" value="ECO:0007669"/>
    <property type="project" value="InterPro"/>
</dbReference>
<evidence type="ECO:0000313" key="23">
    <source>
        <dbReference type="EMBL" id="RMZ72544.1"/>
    </source>
</evidence>
<dbReference type="FunFam" id="1.10.150.20:FF:000041">
    <property type="entry name" value="DNA-directed RNA polymerase"/>
    <property type="match status" value="1"/>
</dbReference>
<keyword evidence="14" id="KW-0496">Mitochondrion</keyword>
<dbReference type="GO" id="GO:0001018">
    <property type="term" value="F:mitochondrial promoter sequence-specific DNA binding"/>
    <property type="evidence" value="ECO:0007669"/>
    <property type="project" value="TreeGrafter"/>
</dbReference>
<keyword evidence="13" id="KW-0503">Monooxygenase</keyword>
<feature type="region of interest" description="Disordered" evidence="20">
    <location>
        <begin position="607"/>
        <end position="634"/>
    </location>
</feature>
<evidence type="ECO:0000256" key="4">
    <source>
        <dbReference type="ARBA" id="ARBA00010617"/>
    </source>
</evidence>
<dbReference type="InterPro" id="IPR046950">
    <property type="entry name" value="DNA-dir_Rpol_C_phage-type"/>
</dbReference>
<dbReference type="SUPFAM" id="SSF48264">
    <property type="entry name" value="Cytochrome P450"/>
    <property type="match status" value="1"/>
</dbReference>
<dbReference type="Pfam" id="PF00067">
    <property type="entry name" value="p450"/>
    <property type="match status" value="1"/>
</dbReference>
<dbReference type="FunFam" id="1.10.630.10:FF:000072">
    <property type="entry name" value="3-hydroxyphenylacetate 6 hydroxylase"/>
    <property type="match status" value="1"/>
</dbReference>
<dbReference type="Pfam" id="PF00940">
    <property type="entry name" value="RNA_pol"/>
    <property type="match status" value="1"/>
</dbReference>
<feature type="transmembrane region" description="Helical" evidence="21">
    <location>
        <begin position="20"/>
        <end position="39"/>
    </location>
</feature>
<keyword evidence="21" id="KW-0472">Membrane</keyword>
<dbReference type="Proteomes" id="UP000265663">
    <property type="component" value="Unassembled WGS sequence"/>
</dbReference>
<dbReference type="SMART" id="SM01311">
    <property type="entry name" value="RPOL_N"/>
    <property type="match status" value="1"/>
</dbReference>
<evidence type="ECO:0000256" key="11">
    <source>
        <dbReference type="ARBA" id="ARBA00023002"/>
    </source>
</evidence>
<keyword evidence="21" id="KW-1133">Transmembrane helix</keyword>
<dbReference type="Pfam" id="PF14700">
    <property type="entry name" value="RPOL_N"/>
    <property type="match status" value="1"/>
</dbReference>
<dbReference type="EC" id="2.7.7.6" evidence="19"/>
<keyword evidence="8 19" id="KW-0548">Nucleotidyltransferase</keyword>
<dbReference type="FunFam" id="1.10.287.280:FF:000001">
    <property type="entry name" value="DNA-directed RNA polymerase"/>
    <property type="match status" value="1"/>
</dbReference>
<dbReference type="Gene3D" id="1.10.150.20">
    <property type="entry name" value="5' to 3' exonuclease, C-terminal subdomain"/>
    <property type="match status" value="1"/>
</dbReference>
<dbReference type="Gene3D" id="1.10.1320.10">
    <property type="entry name" value="DNA-directed RNA polymerase, N-terminal domain"/>
    <property type="match status" value="1"/>
</dbReference>
<comment type="pathway">
    <text evidence="17">Aromatic compound metabolism; phenylacetate degradation.</text>
</comment>
<comment type="cofactor">
    <cofactor evidence="18">
        <name>heme</name>
        <dbReference type="ChEBI" id="CHEBI:30413"/>
    </cofactor>
</comment>
<dbReference type="GO" id="GO:0005506">
    <property type="term" value="F:iron ion binding"/>
    <property type="evidence" value="ECO:0007669"/>
    <property type="project" value="InterPro"/>
</dbReference>
<evidence type="ECO:0000256" key="10">
    <source>
        <dbReference type="ARBA" id="ARBA00022946"/>
    </source>
</evidence>
<feature type="domain" description="DNA-directed RNA polymerase N-terminal" evidence="22">
    <location>
        <begin position="1619"/>
        <end position="1944"/>
    </location>
</feature>
<keyword evidence="5 19" id="KW-0240">DNA-directed RNA polymerase</keyword>
<comment type="subcellular location">
    <subcellularLocation>
        <location evidence="2">Mitochondrion</location>
    </subcellularLocation>
</comment>
<dbReference type="InterPro" id="IPR002401">
    <property type="entry name" value="Cyt_P450_E_grp-I"/>
</dbReference>
<evidence type="ECO:0000256" key="6">
    <source>
        <dbReference type="ARBA" id="ARBA00022617"/>
    </source>
</evidence>
<comment type="similarity">
    <text evidence="4">Belongs to the cytochrome P450 family.</text>
</comment>
<dbReference type="InterPro" id="IPR037159">
    <property type="entry name" value="RNA_POL_N_sf"/>
</dbReference>
<feature type="region of interest" description="Disordered" evidence="20">
    <location>
        <begin position="1297"/>
        <end position="1341"/>
    </location>
</feature>
<dbReference type="InterPro" id="IPR001128">
    <property type="entry name" value="Cyt_P450"/>
</dbReference>
<reference evidence="23 24" key="1">
    <citation type="journal article" date="2014" name="PLoS ONE">
        <title>De novo Genome Assembly of the Fungal Plant Pathogen Pyrenophora semeniperda.</title>
        <authorList>
            <person name="Soliai M.M."/>
            <person name="Meyer S.E."/>
            <person name="Udall J.A."/>
            <person name="Elzinga D.E."/>
            <person name="Hermansen R.A."/>
            <person name="Bodily P.M."/>
            <person name="Hart A.A."/>
            <person name="Coleman C.E."/>
        </authorList>
    </citation>
    <scope>NUCLEOTIDE SEQUENCE [LARGE SCALE GENOMIC DNA]</scope>
    <source>
        <strain evidence="23 24">CCB06</strain>
        <tissue evidence="23">Mycelium</tissue>
    </source>
</reference>
<evidence type="ECO:0000256" key="12">
    <source>
        <dbReference type="ARBA" id="ARBA00023004"/>
    </source>
</evidence>
<evidence type="ECO:0000259" key="22">
    <source>
        <dbReference type="SMART" id="SM01311"/>
    </source>
</evidence>
<evidence type="ECO:0000256" key="13">
    <source>
        <dbReference type="ARBA" id="ARBA00023033"/>
    </source>
</evidence>
<evidence type="ECO:0000256" key="15">
    <source>
        <dbReference type="ARBA" id="ARBA00023163"/>
    </source>
</evidence>
<feature type="region of interest" description="Disordered" evidence="20">
    <location>
        <begin position="2731"/>
        <end position="2758"/>
    </location>
</feature>
<evidence type="ECO:0000256" key="21">
    <source>
        <dbReference type="SAM" id="Phobius"/>
    </source>
</evidence>
<evidence type="ECO:0000256" key="20">
    <source>
        <dbReference type="SAM" id="MobiDB-lite"/>
    </source>
</evidence>
<dbReference type="Gene3D" id="1.10.287.280">
    <property type="match status" value="1"/>
</dbReference>
<evidence type="ECO:0000313" key="24">
    <source>
        <dbReference type="Proteomes" id="UP000265663"/>
    </source>
</evidence>
<sequence length="2758" mass="310429">MISTIAPLLSSQLADHPIRTFIILLLLIPVSYIISNEYVRHSRRIKGFAGPPNWPLVGNIPDIKYNAAEKYLEWSKQYGAVYQVQLGNEPVIVVNTADAARRLFGGHSQALSSRPVFWTFHKVLSNTAGTTIGTSPYNDSLKRRRKGAASALNKPSIATYIDHLDLETKDFVKDGFESGKAGTIGVNPMPMIERLSLSLALTLNWGTRMGSRHDPMFHEICEVEAAISKFRSTTGNLQDYIPILRLNPFSRGTKQAKDYRNRRDVYLTRLNRDLDERMAKGTHKPCIQANIIEDKEAALNKEELTSISLTMLSGGLDTITTLVQWSVALLAQRPEIQDKAIKEIRKFYSEEEPLADAYDDQKCGYVVALVKECLRYYTVLRLALPRTTIKDITYEGKVIPAGSTLYLNAWACNMERWFEQPNAPLHTYGLGYRMCAGSLLANRELYLIFLRLLNSFELVQDSQVDVHPVRGSSDPTSLVTMCHAYKVIFKPRNETVLREALRAADKRLAGKEKAEGFIRGSMFGKAMLPGDEELGKKYDDHRYKPTRPSGWAIWNHKFRWRRRRTLLAVTGLLIVYYFFYSASDDYGEAIEGRSRYPLGRPITSVYEKPSAYDDGDDDEPTGPPPGIHRPKHGETAHTYDGQIRFYRLASSLRASSSVTEGYQKTNRNILFAISSLKSATVLLPMICEMSQWNRNHVHVAFMGRDDIPLDYLLEINGIDWVKCPAVWHDARPDYAEYSTNVRAESAVTGALNHVQRFLHPQAVIIDGSPSEDSFLIRGVRSKTSKMGVTLIQMPKDKLDELMWVTRLDAGSLKQWHDPTIDVLIQVPSHSSSILRLLKSIKDADYSGLKPPRITIELPAELDVALKKHLEKFEWPPNHDHGGVNGRLIVRRRISSDRHTQEESAIRFLELFYPSSTSNSHVLLLSPQAQLSSHYFHYIKYALLEYKYSSFGAFDNAGLMGISLDLPSVLLDGKTQLSSPSTDDMHTDRYKKLHPKEKSAPFMWQAPNSHATLFLGDKWAELHSFLRNRVAKHRKVPKSISRKKLVSETLPAWTEYMLELMRARGYSLLYPAKHSNALVTIHNELYYPPEEFTGVITADGGESSVPPAELGEAFLRTERQLKPPKQAEASVMPDSVPLHLALPFGGDLPEIPHLPQLLYNGKQIDIPSISAIAKAYADSFRKEIGGCKIPKGKHRKMVAGEAGDLFCFGDEDASDWEDDETREVELFDAPIDDQLEKLIVDALPNYLRRPTCKMLPRVAGRKLRRDAFRTPTTLSDQLTLPWLCPALSRTRYYALSTAAATQTHKPDSRRRLGEKSPALPTRHETRSLATTAELQPPPPSSLPFNPFTQAWGRNPPPSDLSRLPTWDGSNPLVVRDTLASAPPIRNVEGVGTDPLELHQSLYACLRVGRIDRAAVIIDRLMTIYKADAAEVVDAHNVYLQTLLEMGQIDPQPEAMTKVESWYKTKMLKAKVPPNAQTFVTLIRSAMNFLAEDVQENSIRTYIAAARELGEHVLEGINTSPDFSDEEWDLLIHMQPESFEEPPSVEEVQNLHVDTPSGRRNLIEHGLLMHPAQPIKPVPQKGVGLDSLKQALSFFDDAERVPYPHDMEGTQEEKDQAYAYARQLQMEQDGLEVAIRRWKIEDEKLQGIGIHGIMSTKPIQAMMYGWYTALVPVFTKRIEHARQVMSESSKAMAREEVNSYGVWLERCKPEKLAAITVARTTQAAVRGKGEDGSGLKLSSLTVSIGSEIQDYLDGETLARRDAFLKKQRKQTRLDLFNKLSKTGSALSTGSLHKESNITLDNFEKANIPLAARTRLGAMCLEHLLQTATVAVTATNPKTGESVSRNMAAFHHKVGYHQGKKLGFIVPHHEVLTKLRTDSVHNIHNVRLPMIIEPKPWSSFQDGGYYTIPQKVVRQKNRDISQRAYAQSAIENGDMSKVMAGLDVLGRVPWQINAPVFDVMARAWNSGESLGSLVVENAVHALECPKEPPADATYQERAKWGKALKEYDNLVGGLHSQRCFQNFQLETARAFVTEKKIFFPHSVDFRGRAYPIPPILNHIGSDVARGLLKFANGKELGTVGLQWLKIHLANLYGYDKASLREREQFAMDNLAEVHDSASNPLDGRRWWAKAEDPWQCLACCIELKNALDSPDPTRFKSQLPVHQDGTCNGLQHYAALGGDHAGARQVNLEPSDRPQDIYTGVAELVKEMVSKDAASGSELGKFIDGHISRKVVKRTVMTNVYGVTFMGAKEQVHDELRKIFPDFKPTDKVKSLGSVALYVAYAIFEALGKIFNGAQEIQYWLGECGERITTSLTAEQIERILHRYDGINIEEKVYDSQFTPPKKMTAAQLRKFNKSMENFTTSIIWTTPLRMPIVQPYRKDSIQVIRTKIQDITLSKRTLKDEVDKRKQLQAFPPNFIHSLDASHMLLSALKANEMGLDFAAVHDSFWTHASDIPNLNVILRDAFVRMHSEDVVKRLAAEFSARYTGAMYRASLLTGTDVSRKIVRWRFNHRRETGTHSFTPGYRGGEATFEEVALEAKRLNLLKSKDPEERKKGEQMETPTSIWLANQDPKALHSYRLSLLGETKDKESADRQTAVRDKVLGSEAEAVTDSLTTTESTLDLVEEDAEDLGKDPQSGGVTAKKKSPSRAAADKSIVHVWVPLTFPPVPEKGSWDVSRLRESHPALRGDAEREFFAPQENAPITATEKIRRISRLPNQPVGCGWEVKMTRYARWREETPGSSTLAGRKRKEGEVKGRKKNIFY</sequence>
<feature type="compositionally biased region" description="Basic and acidic residues" evidence="20">
    <location>
        <begin position="1303"/>
        <end position="1313"/>
    </location>
</feature>
<keyword evidence="11" id="KW-0560">Oxidoreductase</keyword>
<keyword evidence="15 19" id="KW-0804">Transcription</keyword>
<dbReference type="PROSITE" id="PS00489">
    <property type="entry name" value="RNA_POL_PHAGE_2"/>
    <property type="match status" value="1"/>
</dbReference>
<evidence type="ECO:0000256" key="3">
    <source>
        <dbReference type="ARBA" id="ARBA00009493"/>
    </source>
</evidence>
<evidence type="ECO:0000256" key="18">
    <source>
        <dbReference type="PIRSR" id="PIRSR602401-1"/>
    </source>
</evidence>
<accession>A0A3M7MDV2</accession>
<evidence type="ECO:0000256" key="8">
    <source>
        <dbReference type="ARBA" id="ARBA00022695"/>
    </source>
</evidence>
<name>A0A3M7MDV2_9PLEO</name>
<dbReference type="InterPro" id="IPR036396">
    <property type="entry name" value="Cyt_P450_sf"/>
</dbReference>
<comment type="similarity">
    <text evidence="3 19">Belongs to the phage and mitochondrial RNA polymerase family.</text>
</comment>
<dbReference type="InterPro" id="IPR043502">
    <property type="entry name" value="DNA/RNA_pol_sf"/>
</dbReference>
<dbReference type="GO" id="GO:0034245">
    <property type="term" value="C:mitochondrial DNA-directed RNA polymerase complex"/>
    <property type="evidence" value="ECO:0007669"/>
    <property type="project" value="TreeGrafter"/>
</dbReference>
<evidence type="ECO:0000256" key="5">
    <source>
        <dbReference type="ARBA" id="ARBA00022478"/>
    </source>
</evidence>
<evidence type="ECO:0000256" key="7">
    <source>
        <dbReference type="ARBA" id="ARBA00022679"/>
    </source>
</evidence>
<evidence type="ECO:0000256" key="17">
    <source>
        <dbReference type="ARBA" id="ARBA00060591"/>
    </source>
</evidence>
<evidence type="ECO:0000256" key="1">
    <source>
        <dbReference type="ARBA" id="ARBA00004026"/>
    </source>
</evidence>
<comment type="catalytic activity">
    <reaction evidence="16 19">
        <text>RNA(n) + a ribonucleoside 5'-triphosphate = RNA(n+1) + diphosphate</text>
        <dbReference type="Rhea" id="RHEA:21248"/>
        <dbReference type="Rhea" id="RHEA-COMP:14527"/>
        <dbReference type="Rhea" id="RHEA-COMP:17342"/>
        <dbReference type="ChEBI" id="CHEBI:33019"/>
        <dbReference type="ChEBI" id="CHEBI:61557"/>
        <dbReference type="ChEBI" id="CHEBI:140395"/>
        <dbReference type="EC" id="2.7.7.6"/>
    </reaction>
</comment>
<dbReference type="GO" id="GO:0004497">
    <property type="term" value="F:monooxygenase activity"/>
    <property type="evidence" value="ECO:0007669"/>
    <property type="project" value="UniProtKB-KW"/>
</dbReference>
<feature type="transmembrane region" description="Helical" evidence="21">
    <location>
        <begin position="565"/>
        <end position="583"/>
    </location>
</feature>
<evidence type="ECO:0000256" key="14">
    <source>
        <dbReference type="ARBA" id="ARBA00023128"/>
    </source>
</evidence>
<keyword evidence="6 18" id="KW-0349">Heme</keyword>
<evidence type="ECO:0000256" key="16">
    <source>
        <dbReference type="ARBA" id="ARBA00048552"/>
    </source>
</evidence>
<dbReference type="SUPFAM" id="SSF56672">
    <property type="entry name" value="DNA/RNA polymerases"/>
    <property type="match status" value="1"/>
</dbReference>
<dbReference type="PROSITE" id="PS00900">
    <property type="entry name" value="RNA_POL_PHAGE_1"/>
    <property type="match status" value="1"/>
</dbReference>
<feature type="binding site" description="axial binding residue" evidence="18">
    <location>
        <position position="435"/>
    </location>
    <ligand>
        <name>heme</name>
        <dbReference type="ChEBI" id="CHEBI:30413"/>
    </ligand>
    <ligandPart>
        <name>Fe</name>
        <dbReference type="ChEBI" id="CHEBI:18248"/>
    </ligandPart>
</feature>
<dbReference type="GO" id="GO:0006390">
    <property type="term" value="P:mitochondrial transcription"/>
    <property type="evidence" value="ECO:0007669"/>
    <property type="project" value="TreeGrafter"/>
</dbReference>
<dbReference type="PANTHER" id="PTHR10102">
    <property type="entry name" value="DNA-DIRECTED RNA POLYMERASE, MITOCHONDRIAL"/>
    <property type="match status" value="1"/>
</dbReference>
<dbReference type="InterPro" id="IPR002092">
    <property type="entry name" value="DNA-dir_Rpol_phage-type"/>
</dbReference>